<organism evidence="1 2">
    <name type="scientific">Micromonospora polyrhachis</name>
    <dbReference type="NCBI Taxonomy" id="1282883"/>
    <lineage>
        <taxon>Bacteria</taxon>
        <taxon>Bacillati</taxon>
        <taxon>Actinomycetota</taxon>
        <taxon>Actinomycetes</taxon>
        <taxon>Micromonosporales</taxon>
        <taxon>Micromonosporaceae</taxon>
        <taxon>Micromonospora</taxon>
    </lineage>
</organism>
<reference evidence="1 2" key="1">
    <citation type="submission" date="2020-08" db="EMBL/GenBank/DDBJ databases">
        <title>Sequencing the genomes of 1000 actinobacteria strains.</title>
        <authorList>
            <person name="Klenk H.-P."/>
        </authorList>
    </citation>
    <scope>NUCLEOTIDE SEQUENCE [LARGE SCALE GENOMIC DNA]</scope>
    <source>
        <strain evidence="1 2">DSM 45886</strain>
    </source>
</reference>
<evidence type="ECO:0000313" key="2">
    <source>
        <dbReference type="Proteomes" id="UP000578819"/>
    </source>
</evidence>
<evidence type="ECO:0000313" key="1">
    <source>
        <dbReference type="EMBL" id="MBB4958031.1"/>
    </source>
</evidence>
<dbReference type="Proteomes" id="UP000578819">
    <property type="component" value="Unassembled WGS sequence"/>
</dbReference>
<comment type="caution">
    <text evidence="1">The sequence shown here is derived from an EMBL/GenBank/DDBJ whole genome shotgun (WGS) entry which is preliminary data.</text>
</comment>
<name>A0A7W7SP83_9ACTN</name>
<dbReference type="AlphaFoldDB" id="A0A7W7SP83"/>
<protein>
    <submittedName>
        <fullName evidence="1">Uncharacterized protein</fullName>
    </submittedName>
</protein>
<keyword evidence="2" id="KW-1185">Reference proteome</keyword>
<dbReference type="EMBL" id="JACHJW010000001">
    <property type="protein sequence ID" value="MBB4958031.1"/>
    <property type="molecule type" value="Genomic_DNA"/>
</dbReference>
<dbReference type="RefSeq" id="WP_184534192.1">
    <property type="nucleotide sequence ID" value="NZ_JACHJW010000001.1"/>
</dbReference>
<gene>
    <name evidence="1" type="ORF">FHR38_001764</name>
</gene>
<proteinExistence type="predicted"/>
<sequence length="67" mass="7470">MNAINLDYAMANFFYAVERSGRSRTVRRAGMTDEEYYRAEVAAGTPEELARRLAGLPPIEQGSDENA</sequence>
<accession>A0A7W7SP83</accession>